<organism evidence="2 3">
    <name type="scientific">Pseudodesulfovibrio profundus</name>
    <dbReference type="NCBI Taxonomy" id="57320"/>
    <lineage>
        <taxon>Bacteria</taxon>
        <taxon>Pseudomonadati</taxon>
        <taxon>Thermodesulfobacteriota</taxon>
        <taxon>Desulfovibrionia</taxon>
        <taxon>Desulfovibrionales</taxon>
        <taxon>Desulfovibrionaceae</taxon>
    </lineage>
</organism>
<proteinExistence type="predicted"/>
<reference evidence="3" key="1">
    <citation type="submission" date="2017-09" db="EMBL/GenBank/DDBJ databases">
        <authorList>
            <person name="Regsiter A."/>
            <person name="William W."/>
        </authorList>
    </citation>
    <scope>NUCLEOTIDE SEQUENCE [LARGE SCALE GENOMIC DNA]</scope>
    <source>
        <strain evidence="3">500-1</strain>
    </source>
</reference>
<protein>
    <recommendedName>
        <fullName evidence="1">6-hydroxymethylpterin diphosphokinase MptE-like domain-containing protein</fullName>
    </recommendedName>
</protein>
<evidence type="ECO:0000313" key="3">
    <source>
        <dbReference type="Proteomes" id="UP000219215"/>
    </source>
</evidence>
<keyword evidence="3" id="KW-1185">Reference proteome</keyword>
<name>A0A2C8F8Z0_9BACT</name>
<dbReference type="KEGG" id="pprf:DPRO_1985"/>
<accession>A0A2C8F8Z0</accession>
<evidence type="ECO:0000313" key="2">
    <source>
        <dbReference type="EMBL" id="SOB58888.1"/>
    </source>
</evidence>
<evidence type="ECO:0000259" key="1">
    <source>
        <dbReference type="Pfam" id="PF01973"/>
    </source>
</evidence>
<sequence length="578" mass="65237">MPTLNPSYTGEMTADQWENQLVIAFGDTRIDPAIPPNSVWRIPVPSQLQAQEMQQYLQPERMLGGLSFVLPEHLSAQDAVVVNELQKLLIYLHYKFVVFPKRSLSTVDTIGVREEPLPDVIREINQLRNYPWLLSSPLTDKLAAERVGMPVFLVLPGPSSQEIYPHLKEISKHSLVACLGRTINDCMAVGVEPDIVIQLDTYQVQRHFYDELPPMPNTLLVPLSICPFYPYANKFRGVVMMDSFNLDLLPNPSRLRESYVSSITACLGLAEVLHAPHAFISGANLSSPSRLKEHPYKGDNQGPPPIVAVQDNYYLNARNGELVEALEYFIATAKEVDQMAEAIAQTSGTKFYSTTDTTLLSSQWFPHIDLNAIMDLPPVNREAFLETVDRVLTAKEPVDLMKTRMAVLKMFKQLSVIEQMYREDSSTSELKGNHQITKAVRKMRNPEVPAPVDAVGVAARLATRWRRSLNDSRLLLQAMTNAGRGKQIPMLCFEDEVQDLSDMMQRLIPKKSWEYISIVTAPYPHLPSGRSLHPNAVLPWLAEQQVVCASPKMMRYFDYILEYAPEDNVYDLSNVIGK</sequence>
<feature type="domain" description="6-hydroxymethylpterin diphosphokinase MptE-like" evidence="1">
    <location>
        <begin position="125"/>
        <end position="221"/>
    </location>
</feature>
<dbReference type="EMBL" id="LT907975">
    <property type="protein sequence ID" value="SOB58888.1"/>
    <property type="molecule type" value="Genomic_DNA"/>
</dbReference>
<dbReference type="Proteomes" id="UP000219215">
    <property type="component" value="Chromosome DPRO"/>
</dbReference>
<gene>
    <name evidence="2" type="ORF">DPRO_1985</name>
</gene>
<dbReference type="Pfam" id="PF01973">
    <property type="entry name" value="MptE-like"/>
    <property type="match status" value="1"/>
</dbReference>
<dbReference type="AlphaFoldDB" id="A0A2C8F8Z0"/>
<dbReference type="InterPro" id="IPR002826">
    <property type="entry name" value="MptE-like"/>
</dbReference>